<evidence type="ECO:0000259" key="3">
    <source>
        <dbReference type="PROSITE" id="PS51186"/>
    </source>
</evidence>
<keyword evidence="5" id="KW-1185">Reference proteome</keyword>
<dbReference type="OrthoDB" id="9775804at2"/>
<dbReference type="EMBL" id="CP007032">
    <property type="protein sequence ID" value="AHF07581.1"/>
    <property type="molecule type" value="Genomic_DNA"/>
</dbReference>
<keyword evidence="1 4" id="KW-0808">Transferase</keyword>
<dbReference type="InterPro" id="IPR000182">
    <property type="entry name" value="GNAT_dom"/>
</dbReference>
<dbReference type="eggNOG" id="COG0456">
    <property type="taxonomic scope" value="Bacteria"/>
</dbReference>
<dbReference type="PROSITE" id="PS51186">
    <property type="entry name" value="GNAT"/>
    <property type="match status" value="1"/>
</dbReference>
<dbReference type="AlphaFoldDB" id="W0EES5"/>
<dbReference type="SUPFAM" id="SSF55729">
    <property type="entry name" value="Acyl-CoA N-acyltransferases (Nat)"/>
    <property type="match status" value="1"/>
</dbReference>
<dbReference type="CDD" id="cd04301">
    <property type="entry name" value="NAT_SF"/>
    <property type="match status" value="1"/>
</dbReference>
<reference evidence="4 5" key="1">
    <citation type="submission" date="2013-12" db="EMBL/GenBank/DDBJ databases">
        <authorList>
            <consortium name="DOE Joint Genome Institute"/>
            <person name="Smidt H."/>
            <person name="Huntemann M."/>
            <person name="Han J."/>
            <person name="Chen A."/>
            <person name="Kyrpides N."/>
            <person name="Mavromatis K."/>
            <person name="Markowitz V."/>
            <person name="Palaniappan K."/>
            <person name="Ivanova N."/>
            <person name="Schaumberg A."/>
            <person name="Pati A."/>
            <person name="Liolios K."/>
            <person name="Nordberg H.P."/>
            <person name="Cantor M.N."/>
            <person name="Hua S.X."/>
            <person name="Woyke T."/>
        </authorList>
    </citation>
    <scope>NUCLEOTIDE SEQUENCE [LARGE SCALE GENOMIC DNA]</scope>
    <source>
        <strain evidence="5">DSM 15288</strain>
    </source>
</reference>
<dbReference type="RefSeq" id="WP_006718138.1">
    <property type="nucleotide sequence ID" value="NZ_CP007032.1"/>
</dbReference>
<dbReference type="GO" id="GO:0005737">
    <property type="term" value="C:cytoplasm"/>
    <property type="evidence" value="ECO:0007669"/>
    <property type="project" value="TreeGrafter"/>
</dbReference>
<dbReference type="InterPro" id="IPR016181">
    <property type="entry name" value="Acyl_CoA_acyltransferase"/>
</dbReference>
<dbReference type="Pfam" id="PF13673">
    <property type="entry name" value="Acetyltransf_10"/>
    <property type="match status" value="1"/>
</dbReference>
<dbReference type="Gene3D" id="3.40.630.30">
    <property type="match status" value="1"/>
</dbReference>
<evidence type="ECO:0000313" key="4">
    <source>
        <dbReference type="EMBL" id="AHF07581.1"/>
    </source>
</evidence>
<dbReference type="PANTHER" id="PTHR43626">
    <property type="entry name" value="ACYL-COA N-ACYLTRANSFERASE"/>
    <property type="match status" value="1"/>
</dbReference>
<sequence length="140" mass="16078">MNLRIQQDCSNIDWEWVRATLKRVNMAYFNAEIHKKAFENSYAVVFIFDEDKLIGLGRALSDGAYQATLYDIAVLPEFQGQGIGRLLVENLLARLPKCNVILYAAVGKEEFYQKLGFKRLKTGMGMFLNQKLMQQKGFTE</sequence>
<dbReference type="GO" id="GO:0008080">
    <property type="term" value="F:N-acetyltransferase activity"/>
    <property type="evidence" value="ECO:0007669"/>
    <property type="project" value="InterPro"/>
</dbReference>
<keyword evidence="2" id="KW-0012">Acyltransferase</keyword>
<gene>
    <name evidence="4" type="ORF">DESME_11590</name>
</gene>
<dbReference type="PANTHER" id="PTHR43626:SF4">
    <property type="entry name" value="GCN5-RELATED N-ACETYLTRANSFERASE 2, CHLOROPLASTIC"/>
    <property type="match status" value="1"/>
</dbReference>
<name>W0EES5_9FIRM</name>
<dbReference type="HOGENOM" id="CLU_086503_3_0_9"/>
<dbReference type="Proteomes" id="UP000010847">
    <property type="component" value="Chromosome"/>
</dbReference>
<organism evidence="4 5">
    <name type="scientific">Desulfitobacterium metallireducens DSM 15288</name>
    <dbReference type="NCBI Taxonomy" id="871968"/>
    <lineage>
        <taxon>Bacteria</taxon>
        <taxon>Bacillati</taxon>
        <taxon>Bacillota</taxon>
        <taxon>Clostridia</taxon>
        <taxon>Eubacteriales</taxon>
        <taxon>Desulfitobacteriaceae</taxon>
        <taxon>Desulfitobacterium</taxon>
    </lineage>
</organism>
<dbReference type="KEGG" id="dmt:DESME_11590"/>
<dbReference type="InterPro" id="IPR045039">
    <property type="entry name" value="NSI-like"/>
</dbReference>
<evidence type="ECO:0000256" key="1">
    <source>
        <dbReference type="ARBA" id="ARBA00022679"/>
    </source>
</evidence>
<dbReference type="STRING" id="871968.DESME_11590"/>
<evidence type="ECO:0000256" key="2">
    <source>
        <dbReference type="ARBA" id="ARBA00023315"/>
    </source>
</evidence>
<protein>
    <submittedName>
        <fullName evidence="4">Acetyltransferase</fullName>
    </submittedName>
</protein>
<proteinExistence type="predicted"/>
<accession>W0EES5</accession>
<feature type="domain" description="N-acetyltransferase" evidence="3">
    <location>
        <begin position="1"/>
        <end position="134"/>
    </location>
</feature>
<evidence type="ECO:0000313" key="5">
    <source>
        <dbReference type="Proteomes" id="UP000010847"/>
    </source>
</evidence>